<proteinExistence type="inferred from homology"/>
<organism evidence="9 10">
    <name type="scientific">Alicyclobacillus fastidiosus</name>
    <dbReference type="NCBI Taxonomy" id="392011"/>
    <lineage>
        <taxon>Bacteria</taxon>
        <taxon>Bacillati</taxon>
        <taxon>Bacillota</taxon>
        <taxon>Bacilli</taxon>
        <taxon>Bacillales</taxon>
        <taxon>Alicyclobacillaceae</taxon>
        <taxon>Alicyclobacillus</taxon>
    </lineage>
</organism>
<name>A0ABY6ZCY8_9BACL</name>
<protein>
    <submittedName>
        <fullName evidence="9">DedA family protein</fullName>
    </submittedName>
</protein>
<comment type="similarity">
    <text evidence="2">Belongs to the DedA family.</text>
</comment>
<evidence type="ECO:0000256" key="4">
    <source>
        <dbReference type="ARBA" id="ARBA00022692"/>
    </source>
</evidence>
<evidence type="ECO:0000256" key="7">
    <source>
        <dbReference type="SAM" id="Phobius"/>
    </source>
</evidence>
<reference evidence="9" key="1">
    <citation type="submission" date="2022-08" db="EMBL/GenBank/DDBJ databases">
        <title>Alicyclobacillus fastidiosus DSM 17978, complete genome.</title>
        <authorList>
            <person name="Wang Q."/>
            <person name="Cai R."/>
            <person name="Wang Z."/>
        </authorList>
    </citation>
    <scope>NUCLEOTIDE SEQUENCE</scope>
    <source>
        <strain evidence="9">DSM 17978</strain>
    </source>
</reference>
<evidence type="ECO:0000259" key="8">
    <source>
        <dbReference type="Pfam" id="PF09335"/>
    </source>
</evidence>
<dbReference type="RefSeq" id="WP_268004655.1">
    <property type="nucleotide sequence ID" value="NZ_BSUT01000001.1"/>
</dbReference>
<dbReference type="Pfam" id="PF09335">
    <property type="entry name" value="VTT_dom"/>
    <property type="match status" value="1"/>
</dbReference>
<feature type="transmembrane region" description="Helical" evidence="7">
    <location>
        <begin position="21"/>
        <end position="40"/>
    </location>
</feature>
<keyword evidence="10" id="KW-1185">Reference proteome</keyword>
<comment type="subcellular location">
    <subcellularLocation>
        <location evidence="1">Cell membrane</location>
        <topology evidence="1">Multi-pass membrane protein</topology>
    </subcellularLocation>
</comment>
<sequence>MLPRETEDFDVSGLSVLISHYGNTAIFLLMMIESMCVPIPSEVIMPFGGFMADQGLLNLWSVVVIGTAGNVVGGIIAYAVGRYGGRPLIQRYGKYILLSVHHLDRADHWFERYGEITVFFGRMVPAVRTFVSLPAGVAKMSVWRFILFSVLGSLPWNLAMTYAGFQLHAHWSAIEEKLKPLTYIGALILVVAVLVFWFRRNKPRHNRENTME</sequence>
<keyword evidence="3" id="KW-1003">Cell membrane</keyword>
<evidence type="ECO:0000256" key="2">
    <source>
        <dbReference type="ARBA" id="ARBA00010792"/>
    </source>
</evidence>
<evidence type="ECO:0000313" key="10">
    <source>
        <dbReference type="Proteomes" id="UP001164761"/>
    </source>
</evidence>
<evidence type="ECO:0000256" key="3">
    <source>
        <dbReference type="ARBA" id="ARBA00022475"/>
    </source>
</evidence>
<gene>
    <name evidence="9" type="ORF">NZD89_21045</name>
</gene>
<feature type="transmembrane region" description="Helical" evidence="7">
    <location>
        <begin position="60"/>
        <end position="81"/>
    </location>
</feature>
<feature type="transmembrane region" description="Helical" evidence="7">
    <location>
        <begin position="142"/>
        <end position="160"/>
    </location>
</feature>
<dbReference type="EMBL" id="CP104067">
    <property type="protein sequence ID" value="WAH40759.1"/>
    <property type="molecule type" value="Genomic_DNA"/>
</dbReference>
<dbReference type="Proteomes" id="UP001164761">
    <property type="component" value="Chromosome"/>
</dbReference>
<accession>A0ABY6ZCY8</accession>
<keyword evidence="6 7" id="KW-0472">Membrane</keyword>
<feature type="transmembrane region" description="Helical" evidence="7">
    <location>
        <begin position="180"/>
        <end position="198"/>
    </location>
</feature>
<dbReference type="PANTHER" id="PTHR42709:SF6">
    <property type="entry name" value="UNDECAPRENYL PHOSPHATE TRANSPORTER A"/>
    <property type="match status" value="1"/>
</dbReference>
<dbReference type="PANTHER" id="PTHR42709">
    <property type="entry name" value="ALKALINE PHOSPHATASE LIKE PROTEIN"/>
    <property type="match status" value="1"/>
</dbReference>
<keyword evidence="5 7" id="KW-1133">Transmembrane helix</keyword>
<evidence type="ECO:0000256" key="6">
    <source>
        <dbReference type="ARBA" id="ARBA00023136"/>
    </source>
</evidence>
<evidence type="ECO:0000313" key="9">
    <source>
        <dbReference type="EMBL" id="WAH40759.1"/>
    </source>
</evidence>
<evidence type="ECO:0000256" key="1">
    <source>
        <dbReference type="ARBA" id="ARBA00004651"/>
    </source>
</evidence>
<dbReference type="InterPro" id="IPR051311">
    <property type="entry name" value="DedA_domain"/>
</dbReference>
<keyword evidence="4 7" id="KW-0812">Transmembrane</keyword>
<feature type="domain" description="VTT" evidence="8">
    <location>
        <begin position="39"/>
        <end position="165"/>
    </location>
</feature>
<evidence type="ECO:0000256" key="5">
    <source>
        <dbReference type="ARBA" id="ARBA00022989"/>
    </source>
</evidence>
<dbReference type="InterPro" id="IPR032816">
    <property type="entry name" value="VTT_dom"/>
</dbReference>